<reference evidence="1 2" key="1">
    <citation type="submission" date="2020-11" db="EMBL/GenBank/DDBJ databases">
        <title>Pedobacter endophytica, an endophytic bacteria isolated form Carex pumila.</title>
        <authorList>
            <person name="Peng Y."/>
            <person name="Jiang L."/>
            <person name="Lee J."/>
        </authorList>
    </citation>
    <scope>NUCLEOTIDE SEQUENCE [LARGE SCALE GENOMIC DNA]</scope>
    <source>
        <strain evidence="1 2">JBR3-12</strain>
    </source>
</reference>
<accession>A0A7U3SNS1</accession>
<protein>
    <submittedName>
        <fullName evidence="1">Type II toxin-antitoxin system RelE/ParE family toxin</fullName>
    </submittedName>
</protein>
<keyword evidence="2" id="KW-1185">Reference proteome</keyword>
<sequence>MRYDVLTSSLFDKEYKKLCKKYKSAKNDIVVFVENLRQNPLQGIPLGKDCYKIRLAITSKGKGKSSGARLITSVRITHNTIYLLSIYDKSEQVSISDNELDAILRSLGD</sequence>
<organism evidence="1 2">
    <name type="scientific">Pedobacter endophyticus</name>
    <dbReference type="NCBI Taxonomy" id="2789740"/>
    <lineage>
        <taxon>Bacteria</taxon>
        <taxon>Pseudomonadati</taxon>
        <taxon>Bacteroidota</taxon>
        <taxon>Sphingobacteriia</taxon>
        <taxon>Sphingobacteriales</taxon>
        <taxon>Sphingobacteriaceae</taxon>
        <taxon>Pedobacter</taxon>
    </lineage>
</organism>
<dbReference type="Proteomes" id="UP000594759">
    <property type="component" value="Chromosome"/>
</dbReference>
<dbReference type="Pfam" id="PF06296">
    <property type="entry name" value="RelE"/>
    <property type="match status" value="1"/>
</dbReference>
<dbReference type="InterPro" id="IPR009387">
    <property type="entry name" value="HigB-2"/>
</dbReference>
<name>A0A7U3SNS1_9SPHI</name>
<dbReference type="AlphaFoldDB" id="A0A7U3SNS1"/>
<evidence type="ECO:0000313" key="2">
    <source>
        <dbReference type="Proteomes" id="UP000594759"/>
    </source>
</evidence>
<gene>
    <name evidence="1" type="ORF">IZT61_11680</name>
</gene>
<proteinExistence type="predicted"/>
<evidence type="ECO:0000313" key="1">
    <source>
        <dbReference type="EMBL" id="QPH37773.1"/>
    </source>
</evidence>
<dbReference type="KEGG" id="pex:IZT61_11680"/>
<dbReference type="EMBL" id="CP064939">
    <property type="protein sequence ID" value="QPH37773.1"/>
    <property type="molecule type" value="Genomic_DNA"/>
</dbReference>
<dbReference type="RefSeq" id="WP_196097086.1">
    <property type="nucleotide sequence ID" value="NZ_CP064939.1"/>
</dbReference>